<name>A0A2M4DDJ1_ANODA</name>
<feature type="transmembrane region" description="Helical" evidence="1">
    <location>
        <begin position="36"/>
        <end position="54"/>
    </location>
</feature>
<evidence type="ECO:0000313" key="2">
    <source>
        <dbReference type="EMBL" id="MBW75605.1"/>
    </source>
</evidence>
<organism evidence="2">
    <name type="scientific">Anopheles darlingi</name>
    <name type="common">Mosquito</name>
    <dbReference type="NCBI Taxonomy" id="43151"/>
    <lineage>
        <taxon>Eukaryota</taxon>
        <taxon>Metazoa</taxon>
        <taxon>Ecdysozoa</taxon>
        <taxon>Arthropoda</taxon>
        <taxon>Hexapoda</taxon>
        <taxon>Insecta</taxon>
        <taxon>Pterygota</taxon>
        <taxon>Neoptera</taxon>
        <taxon>Endopterygota</taxon>
        <taxon>Diptera</taxon>
        <taxon>Nematocera</taxon>
        <taxon>Culicoidea</taxon>
        <taxon>Culicidae</taxon>
        <taxon>Anophelinae</taxon>
        <taxon>Anopheles</taxon>
    </lineage>
</organism>
<evidence type="ECO:0000256" key="1">
    <source>
        <dbReference type="SAM" id="Phobius"/>
    </source>
</evidence>
<sequence>MLRSVVQILCSVIFLHALKARISHFRGFREVLCIPCLYFLNVFLLLLLLMFDLYHATRCWPCTMYLTLHEPPS</sequence>
<keyword evidence="1" id="KW-1133">Transmembrane helix</keyword>
<dbReference type="EMBL" id="GGFL01011427">
    <property type="protein sequence ID" value="MBW75605.1"/>
    <property type="molecule type" value="Transcribed_RNA"/>
</dbReference>
<keyword evidence="1" id="KW-0472">Membrane</keyword>
<reference evidence="2" key="1">
    <citation type="submission" date="2018-01" db="EMBL/GenBank/DDBJ databases">
        <title>An insight into the sialome of Amazonian anophelines.</title>
        <authorList>
            <person name="Ribeiro J.M."/>
            <person name="Scarpassa V."/>
            <person name="Calvo E."/>
        </authorList>
    </citation>
    <scope>NUCLEOTIDE SEQUENCE</scope>
</reference>
<accession>A0A2M4DDJ1</accession>
<dbReference type="AlphaFoldDB" id="A0A2M4DDJ1"/>
<keyword evidence="1" id="KW-0812">Transmembrane</keyword>
<protein>
    <submittedName>
        <fullName evidence="2">Uncharacterized protein</fullName>
    </submittedName>
</protein>
<proteinExistence type="predicted"/>